<gene>
    <name evidence="4" type="ORF">GRX01_06790</name>
</gene>
<dbReference type="RefSeq" id="WP_159664826.1">
    <property type="nucleotide sequence ID" value="NZ_WUUS01000004.1"/>
</dbReference>
<dbReference type="Pfam" id="PF02625">
    <property type="entry name" value="XdhC_CoxI"/>
    <property type="match status" value="1"/>
</dbReference>
<protein>
    <submittedName>
        <fullName evidence="4">XdhC/CoxI family protein</fullName>
    </submittedName>
</protein>
<dbReference type="Proteomes" id="UP000437065">
    <property type="component" value="Unassembled WGS sequence"/>
</dbReference>
<dbReference type="AlphaFoldDB" id="A0A6B0SQW9"/>
<dbReference type="InterPro" id="IPR027051">
    <property type="entry name" value="XdhC_Rossmann_dom"/>
</dbReference>
<feature type="domain" description="XdhC Rossmann" evidence="3">
    <location>
        <begin position="219"/>
        <end position="363"/>
    </location>
</feature>
<reference evidence="4 5" key="1">
    <citation type="submission" date="2019-12" db="EMBL/GenBank/DDBJ databases">
        <title>Isolation and characterization of three novel carbon monoxide-oxidizing members of Halobacteria from salione crusts and soils.</title>
        <authorList>
            <person name="Myers M.R."/>
            <person name="King G.M."/>
        </authorList>
    </citation>
    <scope>NUCLEOTIDE SEQUENCE [LARGE SCALE GENOMIC DNA]</scope>
    <source>
        <strain evidence="4 5">WSA2</strain>
    </source>
</reference>
<feature type="region of interest" description="Disordered" evidence="1">
    <location>
        <begin position="374"/>
        <end position="423"/>
    </location>
</feature>
<feature type="region of interest" description="Disordered" evidence="1">
    <location>
        <begin position="160"/>
        <end position="183"/>
    </location>
</feature>
<organism evidence="4 5">
    <name type="scientific">Halobaculum saliterrae</name>
    <dbReference type="NCBI Taxonomy" id="2073113"/>
    <lineage>
        <taxon>Archaea</taxon>
        <taxon>Methanobacteriati</taxon>
        <taxon>Methanobacteriota</taxon>
        <taxon>Stenosarchaea group</taxon>
        <taxon>Halobacteria</taxon>
        <taxon>Halobacteriales</taxon>
        <taxon>Haloferacaceae</taxon>
        <taxon>Halobaculum</taxon>
    </lineage>
</organism>
<dbReference type="EMBL" id="WUUS01000004">
    <property type="protein sequence ID" value="MXR41045.1"/>
    <property type="molecule type" value="Genomic_DNA"/>
</dbReference>
<evidence type="ECO:0000256" key="1">
    <source>
        <dbReference type="SAM" id="MobiDB-lite"/>
    </source>
</evidence>
<evidence type="ECO:0000313" key="4">
    <source>
        <dbReference type="EMBL" id="MXR41045.1"/>
    </source>
</evidence>
<evidence type="ECO:0000259" key="2">
    <source>
        <dbReference type="Pfam" id="PF02625"/>
    </source>
</evidence>
<name>A0A6B0SQW9_9EURY</name>
<dbReference type="InterPro" id="IPR003777">
    <property type="entry name" value="XdhC_CoxI"/>
</dbReference>
<accession>A0A6B0SQW9</accession>
<sequence length="423" mass="44769">MTRSNWSVPETEVVQSIRERLDERAAGADGPPDVLATVVGVEGNAYRRPGAKMVLSADGEGIGAITAGCLEEDLVSVADRIRETGRPEVVTYDLMDDEEEDVWGLGVGCNGVIDVLVEPLTETYRPAVEAFGAGRDVAVLTVLDGGDGALADGDRAYYRPDDGTLRTPEGDPATDWPDSLSDPAGALADRGRGDTLVVDDRAGGTVEVFVDGIAAPTELVVFGTGHDVGPVTELAARNDFRVTVVGFRGAVDLDDRFPEADRTVTTSPANVDEALAPDERTHAVVMTHNFVDDRLVVESLLDAGVAYVGLMGPRERFEEMLEEFAAEGRTFDESELEPLYTPVGLDLGGGSPYQIAHSIVAEVLAVANDRRPGHLKAREGPIHERVDVGDGDDEGDGESDGTADDEGNNGTADGADEPDARAR</sequence>
<evidence type="ECO:0000259" key="3">
    <source>
        <dbReference type="Pfam" id="PF13478"/>
    </source>
</evidence>
<feature type="compositionally biased region" description="Acidic residues" evidence="1">
    <location>
        <begin position="389"/>
        <end position="407"/>
    </location>
</feature>
<dbReference type="PANTHER" id="PTHR30388:SF6">
    <property type="entry name" value="XANTHINE DEHYDROGENASE SUBUNIT A-RELATED"/>
    <property type="match status" value="1"/>
</dbReference>
<comment type="caution">
    <text evidence="4">The sequence shown here is derived from an EMBL/GenBank/DDBJ whole genome shotgun (WGS) entry which is preliminary data.</text>
</comment>
<dbReference type="InterPro" id="IPR052698">
    <property type="entry name" value="MoCofactor_Util/Proc"/>
</dbReference>
<proteinExistence type="predicted"/>
<dbReference type="PANTHER" id="PTHR30388">
    <property type="entry name" value="ALDEHYDE OXIDOREDUCTASE MOLYBDENUM COFACTOR ASSEMBLY PROTEIN"/>
    <property type="match status" value="1"/>
</dbReference>
<dbReference type="OrthoDB" id="33067at2157"/>
<feature type="domain" description="XdhC- CoxI" evidence="2">
    <location>
        <begin position="29"/>
        <end position="93"/>
    </location>
</feature>
<keyword evidence="5" id="KW-1185">Reference proteome</keyword>
<dbReference type="Gene3D" id="3.40.50.720">
    <property type="entry name" value="NAD(P)-binding Rossmann-like Domain"/>
    <property type="match status" value="1"/>
</dbReference>
<feature type="compositionally biased region" description="Basic and acidic residues" evidence="1">
    <location>
        <begin position="374"/>
        <end position="388"/>
    </location>
</feature>
<evidence type="ECO:0000313" key="5">
    <source>
        <dbReference type="Proteomes" id="UP000437065"/>
    </source>
</evidence>
<dbReference type="Pfam" id="PF13478">
    <property type="entry name" value="XdhC_C"/>
    <property type="match status" value="1"/>
</dbReference>